<reference evidence="1 2" key="1">
    <citation type="submission" date="2019-07" db="EMBL/GenBank/DDBJ databases">
        <title>Full genome sequence of Humibacter sp. WJ7-1.</title>
        <authorList>
            <person name="Im W.-T."/>
        </authorList>
    </citation>
    <scope>NUCLEOTIDE SEQUENCE [LARGE SCALE GENOMIC DNA]</scope>
    <source>
        <strain evidence="1 2">WJ7-1</strain>
    </source>
</reference>
<protein>
    <submittedName>
        <fullName evidence="1">Uncharacterized protein</fullName>
    </submittedName>
</protein>
<evidence type="ECO:0000313" key="1">
    <source>
        <dbReference type="EMBL" id="QDZ15794.1"/>
    </source>
</evidence>
<dbReference type="EMBL" id="CP042305">
    <property type="protein sequence ID" value="QDZ15794.1"/>
    <property type="molecule type" value="Genomic_DNA"/>
</dbReference>
<dbReference type="OrthoDB" id="9961429at2"/>
<organism evidence="1 2">
    <name type="scientific">Humibacter ginsenosidimutans</name>
    <dbReference type="NCBI Taxonomy" id="2599293"/>
    <lineage>
        <taxon>Bacteria</taxon>
        <taxon>Bacillati</taxon>
        <taxon>Actinomycetota</taxon>
        <taxon>Actinomycetes</taxon>
        <taxon>Micrococcales</taxon>
        <taxon>Microbacteriaceae</taxon>
        <taxon>Humibacter</taxon>
    </lineage>
</organism>
<dbReference type="AlphaFoldDB" id="A0A5B8M724"/>
<dbReference type="RefSeq" id="WP_146321828.1">
    <property type="nucleotide sequence ID" value="NZ_CP042305.1"/>
</dbReference>
<gene>
    <name evidence="1" type="ORF">FPZ11_14395</name>
</gene>
<sequence length="115" mass="12545">MPEPHAYDMSQFQRIIGVENGRVTGLFHVLSTKRGDYHVKPVDVTVWDDNEHHSGRVLYSSDLTAFVRDGDVDIPPHMIATEKHADVLDAMGAMEAAILAATEAFAVSVGEGNTP</sequence>
<proteinExistence type="predicted"/>
<evidence type="ECO:0000313" key="2">
    <source>
        <dbReference type="Proteomes" id="UP000320216"/>
    </source>
</evidence>
<keyword evidence="2" id="KW-1185">Reference proteome</keyword>
<dbReference type="KEGG" id="huw:FPZ11_14395"/>
<accession>A0A5B8M724</accession>
<name>A0A5B8M724_9MICO</name>
<dbReference type="Proteomes" id="UP000320216">
    <property type="component" value="Chromosome"/>
</dbReference>